<evidence type="ECO:0000256" key="11">
    <source>
        <dbReference type="SAM" id="Phobius"/>
    </source>
</evidence>
<keyword evidence="8" id="KW-1015">Disulfide bond</keyword>
<evidence type="ECO:0000256" key="12">
    <source>
        <dbReference type="SAM" id="SignalP"/>
    </source>
</evidence>
<comment type="subcellular location">
    <subcellularLocation>
        <location evidence="2">Cell membrane</location>
        <topology evidence="2">Lipid-anchor</topology>
        <topology evidence="2">GPI-anchor</topology>
    </subcellularLocation>
</comment>
<dbReference type="GO" id="GO:0002486">
    <property type="term" value="P:antigen processing and presentation of endogenous peptide antigen via MHC class I via ER pathway, TAP-independent"/>
    <property type="evidence" value="ECO:0007669"/>
    <property type="project" value="TreeGrafter"/>
</dbReference>
<keyword evidence="11" id="KW-1133">Transmembrane helix</keyword>
<dbReference type="OMA" id="KETWKED"/>
<name>M3YG20_MUSPF</name>
<comment type="function">
    <text evidence="1">Acts as a ligand for KLRK1.</text>
</comment>
<keyword evidence="4" id="KW-1003">Cell membrane</keyword>
<evidence type="ECO:0000256" key="2">
    <source>
        <dbReference type="ARBA" id="ARBA00004609"/>
    </source>
</evidence>
<dbReference type="STRING" id="9669.ENSMPUP00000010277"/>
<dbReference type="InterPro" id="IPR050208">
    <property type="entry name" value="MHC_class-I_related"/>
</dbReference>
<dbReference type="Ensembl" id="ENSMPUT00000010441.1">
    <property type="protein sequence ID" value="ENSMPUP00000010277.1"/>
    <property type="gene ID" value="ENSMPUG00000010351.1"/>
</dbReference>
<dbReference type="PANTHER" id="PTHR16675:SF64">
    <property type="entry name" value="RETINOIC ACID EARLY TRANSCRIPT 1E"/>
    <property type="match status" value="1"/>
</dbReference>
<dbReference type="PANTHER" id="PTHR16675">
    <property type="entry name" value="MHC CLASS I-RELATED"/>
    <property type="match status" value="1"/>
</dbReference>
<reference evidence="14" key="1">
    <citation type="submission" date="2024-06" db="UniProtKB">
        <authorList>
            <consortium name="Ensembl"/>
        </authorList>
    </citation>
    <scope>IDENTIFICATION</scope>
</reference>
<proteinExistence type="inferred from homology"/>
<keyword evidence="9" id="KW-0325">Glycoprotein</keyword>
<dbReference type="InParanoid" id="M3YG20"/>
<keyword evidence="5" id="KW-0336">GPI-anchor</keyword>
<evidence type="ECO:0000256" key="3">
    <source>
        <dbReference type="ARBA" id="ARBA00008353"/>
    </source>
</evidence>
<evidence type="ECO:0000313" key="14">
    <source>
        <dbReference type="Ensembl" id="ENSMPUP00000010277.1"/>
    </source>
</evidence>
<dbReference type="GO" id="GO:0006955">
    <property type="term" value="P:immune response"/>
    <property type="evidence" value="ECO:0007669"/>
    <property type="project" value="TreeGrafter"/>
</dbReference>
<evidence type="ECO:0000256" key="6">
    <source>
        <dbReference type="ARBA" id="ARBA00022729"/>
    </source>
</evidence>
<dbReference type="GeneTree" id="ENSGT01120000271825"/>
<dbReference type="GO" id="GO:0001916">
    <property type="term" value="P:positive regulation of T cell mediated cytotoxicity"/>
    <property type="evidence" value="ECO:0007669"/>
    <property type="project" value="TreeGrafter"/>
</dbReference>
<dbReference type="InterPro" id="IPR011162">
    <property type="entry name" value="MHC_I/II-like_Ag-recog"/>
</dbReference>
<organism evidence="14">
    <name type="scientific">Mustela putorius furo</name>
    <name type="common">European domestic ferret</name>
    <name type="synonym">Mustela furo</name>
    <dbReference type="NCBI Taxonomy" id="9669"/>
    <lineage>
        <taxon>Eukaryota</taxon>
        <taxon>Metazoa</taxon>
        <taxon>Chordata</taxon>
        <taxon>Craniata</taxon>
        <taxon>Vertebrata</taxon>
        <taxon>Euteleostomi</taxon>
        <taxon>Mammalia</taxon>
        <taxon>Eutheria</taxon>
        <taxon>Laurasiatheria</taxon>
        <taxon>Carnivora</taxon>
        <taxon>Caniformia</taxon>
        <taxon>Musteloidea</taxon>
        <taxon>Mustelidae</taxon>
        <taxon>Mustelinae</taxon>
        <taxon>Mustela</taxon>
    </lineage>
</organism>
<keyword evidence="6 12" id="KW-0732">Signal</keyword>
<feature type="transmembrane region" description="Helical" evidence="11">
    <location>
        <begin position="219"/>
        <end position="238"/>
    </location>
</feature>
<dbReference type="FunFam" id="3.30.500.10:FF:000004">
    <property type="entry name" value="Retinoic acid early-inducible protein 1-beta"/>
    <property type="match status" value="1"/>
</dbReference>
<feature type="domain" description="Retinoic acid early-inducible protein 1" evidence="13">
    <location>
        <begin position="26"/>
        <end position="173"/>
    </location>
</feature>
<feature type="chain" id="PRO_5004045113" description="Retinoic acid early-inducible protein 1 domain-containing protein" evidence="12">
    <location>
        <begin position="21"/>
        <end position="256"/>
    </location>
</feature>
<dbReference type="eggNOG" id="ENOG502TM6P">
    <property type="taxonomic scope" value="Eukaryota"/>
</dbReference>
<dbReference type="SUPFAM" id="SSF54452">
    <property type="entry name" value="MHC antigen-recognition domain"/>
    <property type="match status" value="1"/>
</dbReference>
<feature type="signal peptide" evidence="12">
    <location>
        <begin position="1"/>
        <end position="20"/>
    </location>
</feature>
<evidence type="ECO:0000256" key="7">
    <source>
        <dbReference type="ARBA" id="ARBA00023136"/>
    </source>
</evidence>
<dbReference type="GO" id="GO:0005615">
    <property type="term" value="C:extracellular space"/>
    <property type="evidence" value="ECO:0007669"/>
    <property type="project" value="TreeGrafter"/>
</dbReference>
<dbReference type="Gene3D" id="3.30.500.10">
    <property type="entry name" value="MHC class I-like antigen recognition-like"/>
    <property type="match status" value="1"/>
</dbReference>
<dbReference type="InterPro" id="IPR037055">
    <property type="entry name" value="MHC_I-like_Ag-recog_sf"/>
</dbReference>
<evidence type="ECO:0000256" key="5">
    <source>
        <dbReference type="ARBA" id="ARBA00022622"/>
    </source>
</evidence>
<dbReference type="EMBL" id="AEYP01034356">
    <property type="status" value="NOT_ANNOTATED_CDS"/>
    <property type="molecule type" value="Genomic_DNA"/>
</dbReference>
<keyword evidence="10" id="KW-0449">Lipoprotein</keyword>
<accession>M3YG20</accession>
<keyword evidence="7 11" id="KW-0472">Membrane</keyword>
<dbReference type="HOGENOM" id="CLU_086235_0_0_1"/>
<dbReference type="AlphaFoldDB" id="M3YG20"/>
<dbReference type="InterPro" id="IPR029287">
    <property type="entry name" value="RAE-1"/>
</dbReference>
<evidence type="ECO:0000256" key="1">
    <source>
        <dbReference type="ARBA" id="ARBA00002305"/>
    </source>
</evidence>
<dbReference type="GO" id="GO:0002476">
    <property type="term" value="P:antigen processing and presentation of endogenous peptide antigen via MHC class Ib"/>
    <property type="evidence" value="ECO:0007669"/>
    <property type="project" value="TreeGrafter"/>
</dbReference>
<keyword evidence="11" id="KW-0812">Transmembrane</keyword>
<comment type="similarity">
    <text evidence="3">Belongs to the NKG2D ligand family.</text>
</comment>
<sequence length="256" mass="28991">MLPVSYTAGSVLLLPLLVQALKTVRDSHSLCLDLTVTSQSRPGHRCYEVQGSVDKKFLQYDSDNNNFRPLGLLARKANATKAWTKLTETLEEVGMILPDIKLENSMTRGPPSLDNQLCCQHEAERCPTVSWHFNINGQAALLFDTMSMTWTVVNPGARGIKEEWEDKGLSDYFRRISMGDCNHWLGAYLEHWEKVLEPPAASVNVSEPKSSSIWETPRIVLAIFISSVWIFFGIFMNCGRGQSLTWQSDMWELTYL</sequence>
<dbReference type="GO" id="GO:0009897">
    <property type="term" value="C:external side of plasma membrane"/>
    <property type="evidence" value="ECO:0007669"/>
    <property type="project" value="TreeGrafter"/>
</dbReference>
<evidence type="ECO:0000259" key="13">
    <source>
        <dbReference type="Pfam" id="PF14586"/>
    </source>
</evidence>
<dbReference type="Pfam" id="PF14586">
    <property type="entry name" value="MHC_I_2"/>
    <property type="match status" value="1"/>
</dbReference>
<evidence type="ECO:0000256" key="10">
    <source>
        <dbReference type="ARBA" id="ARBA00023288"/>
    </source>
</evidence>
<evidence type="ECO:0000256" key="4">
    <source>
        <dbReference type="ARBA" id="ARBA00022475"/>
    </source>
</evidence>
<protein>
    <recommendedName>
        <fullName evidence="13">Retinoic acid early-inducible protein 1 domain-containing protein</fullName>
    </recommendedName>
</protein>
<evidence type="ECO:0000256" key="9">
    <source>
        <dbReference type="ARBA" id="ARBA00023180"/>
    </source>
</evidence>
<evidence type="ECO:0000256" key="8">
    <source>
        <dbReference type="ARBA" id="ARBA00023157"/>
    </source>
</evidence>
<dbReference type="GO" id="GO:0046703">
    <property type="term" value="F:natural killer cell lectin-like receptor binding"/>
    <property type="evidence" value="ECO:0007669"/>
    <property type="project" value="UniProtKB-ARBA"/>
</dbReference>